<comment type="function">
    <text evidence="9">Involved in the assembly of the cytochrome c oxidase complex.</text>
</comment>
<dbReference type="EMBL" id="LSBJ02000004">
    <property type="protein sequence ID" value="OAQ66422.1"/>
    <property type="molecule type" value="Genomic_DNA"/>
</dbReference>
<evidence type="ECO:0000256" key="6">
    <source>
        <dbReference type="ARBA" id="ARBA00022989"/>
    </source>
</evidence>
<dbReference type="PANTHER" id="PTHR31586">
    <property type="entry name" value="CYTOCHROME C OXIDASE PROTEIN 20"/>
    <property type="match status" value="1"/>
</dbReference>
<evidence type="ECO:0000256" key="8">
    <source>
        <dbReference type="ARBA" id="ARBA00023136"/>
    </source>
</evidence>
<keyword evidence="12" id="KW-1185">Reference proteome</keyword>
<gene>
    <name evidence="11" type="ORF">VFPPC_14334</name>
</gene>
<organism evidence="11 12">
    <name type="scientific">Pochonia chlamydosporia 170</name>
    <dbReference type="NCBI Taxonomy" id="1380566"/>
    <lineage>
        <taxon>Eukaryota</taxon>
        <taxon>Fungi</taxon>
        <taxon>Dikarya</taxon>
        <taxon>Ascomycota</taxon>
        <taxon>Pezizomycotina</taxon>
        <taxon>Sordariomycetes</taxon>
        <taxon>Hypocreomycetidae</taxon>
        <taxon>Hypocreales</taxon>
        <taxon>Clavicipitaceae</taxon>
        <taxon>Pochonia</taxon>
    </lineage>
</organism>
<keyword evidence="10" id="KW-0175">Coiled coil</keyword>
<evidence type="ECO:0000256" key="9">
    <source>
        <dbReference type="PIRNR" id="PIRNR007871"/>
    </source>
</evidence>
<feature type="coiled-coil region" evidence="10">
    <location>
        <begin position="129"/>
        <end position="161"/>
    </location>
</feature>
<protein>
    <recommendedName>
        <fullName evidence="3 9">Cytochrome c oxidase assembly protein COX20, mitochondrial</fullName>
    </recommendedName>
</protein>
<dbReference type="RefSeq" id="XP_018143509.1">
    <property type="nucleotide sequence ID" value="XM_018292103.1"/>
</dbReference>
<keyword evidence="5 9" id="KW-0999">Mitochondrion inner membrane</keyword>
<evidence type="ECO:0000256" key="7">
    <source>
        <dbReference type="ARBA" id="ARBA00023128"/>
    </source>
</evidence>
<comment type="similarity">
    <text evidence="2 9">Belongs to the COX20 family.</text>
</comment>
<proteinExistence type="inferred from homology"/>
<name>A0A179FLG9_METCM</name>
<comment type="subcellular location">
    <subcellularLocation>
        <location evidence="1 9">Mitochondrion inner membrane</location>
    </subcellularLocation>
</comment>
<dbReference type="Pfam" id="PF12597">
    <property type="entry name" value="Cox20"/>
    <property type="match status" value="1"/>
</dbReference>
<dbReference type="PANTHER" id="PTHR31586:SF1">
    <property type="entry name" value="CYTOCHROME C OXIDASE ASSEMBLY PROTEIN COX20, MITOCHONDRIAL"/>
    <property type="match status" value="1"/>
</dbReference>
<dbReference type="KEGG" id="pchm:VFPPC_14334"/>
<evidence type="ECO:0000256" key="2">
    <source>
        <dbReference type="ARBA" id="ARBA00009575"/>
    </source>
</evidence>
<sequence>MAPNIENAQPDPNQKTLHVWSKPIEQLEQPDNQGNDKNTNNGRPTISDAVGMIKTEDFANVHNTPCARQGFLTGIATGAGFGGLRFVLKGNAVNAANWAVGMFVLGSTASYEYCQYLRRAERIQMKRHIEVVSENKRELARKAAEEKKEQIRLEQERIAAQKPWYKFW</sequence>
<evidence type="ECO:0000256" key="4">
    <source>
        <dbReference type="ARBA" id="ARBA00022692"/>
    </source>
</evidence>
<comment type="caution">
    <text evidence="11">The sequence shown here is derived from an EMBL/GenBank/DDBJ whole genome shotgun (WGS) entry which is preliminary data.</text>
</comment>
<keyword evidence="8 9" id="KW-0472">Membrane</keyword>
<evidence type="ECO:0000313" key="12">
    <source>
        <dbReference type="Proteomes" id="UP000078397"/>
    </source>
</evidence>
<accession>A0A179FLG9</accession>
<dbReference type="InterPro" id="IPR022533">
    <property type="entry name" value="Cox20"/>
</dbReference>
<evidence type="ECO:0000313" key="11">
    <source>
        <dbReference type="EMBL" id="OAQ66422.1"/>
    </source>
</evidence>
<keyword evidence="4" id="KW-0812">Transmembrane</keyword>
<evidence type="ECO:0000256" key="3">
    <source>
        <dbReference type="ARBA" id="ARBA00017689"/>
    </source>
</evidence>
<dbReference type="GeneID" id="28856097"/>
<evidence type="ECO:0000256" key="5">
    <source>
        <dbReference type="ARBA" id="ARBA00022792"/>
    </source>
</evidence>
<keyword evidence="6" id="KW-1133">Transmembrane helix</keyword>
<dbReference type="OrthoDB" id="14603at2759"/>
<evidence type="ECO:0000256" key="10">
    <source>
        <dbReference type="SAM" id="Coils"/>
    </source>
</evidence>
<dbReference type="GO" id="GO:0005743">
    <property type="term" value="C:mitochondrial inner membrane"/>
    <property type="evidence" value="ECO:0007669"/>
    <property type="project" value="UniProtKB-SubCell"/>
</dbReference>
<dbReference type="GO" id="GO:0033617">
    <property type="term" value="P:mitochondrial respiratory chain complex IV assembly"/>
    <property type="evidence" value="ECO:0007669"/>
    <property type="project" value="InterPro"/>
</dbReference>
<dbReference type="AlphaFoldDB" id="A0A179FLG9"/>
<keyword evidence="7 9" id="KW-0496">Mitochondrion</keyword>
<evidence type="ECO:0000256" key="1">
    <source>
        <dbReference type="ARBA" id="ARBA00004273"/>
    </source>
</evidence>
<reference evidence="11 12" key="1">
    <citation type="journal article" date="2016" name="PLoS Pathog.">
        <title>Biosynthesis of antibiotic leucinostatins in bio-control fungus Purpureocillium lilacinum and their inhibition on phytophthora revealed by genome mining.</title>
        <authorList>
            <person name="Wang G."/>
            <person name="Liu Z."/>
            <person name="Lin R."/>
            <person name="Li E."/>
            <person name="Mao Z."/>
            <person name="Ling J."/>
            <person name="Yang Y."/>
            <person name="Yin W.B."/>
            <person name="Xie B."/>
        </authorList>
    </citation>
    <scope>NUCLEOTIDE SEQUENCE [LARGE SCALE GENOMIC DNA]</scope>
    <source>
        <strain evidence="11">170</strain>
    </source>
</reference>
<dbReference type="Proteomes" id="UP000078397">
    <property type="component" value="Unassembled WGS sequence"/>
</dbReference>
<dbReference type="PIRSF" id="PIRSF007871">
    <property type="entry name" value="Cox20"/>
    <property type="match status" value="1"/>
</dbReference>